<dbReference type="AlphaFoldDB" id="A0A1V1P8M8"/>
<dbReference type="EMBL" id="ATBP01000313">
    <property type="protein sequence ID" value="ETR71148.1"/>
    <property type="molecule type" value="Genomic_DNA"/>
</dbReference>
<accession>A0A1V1P8M8</accession>
<evidence type="ECO:0000313" key="3">
    <source>
        <dbReference type="EMBL" id="ETR71148.1"/>
    </source>
</evidence>
<dbReference type="CDD" id="cd08946">
    <property type="entry name" value="SDR_e"/>
    <property type="match status" value="1"/>
</dbReference>
<dbReference type="InterPro" id="IPR001509">
    <property type="entry name" value="Epimerase_deHydtase"/>
</dbReference>
<dbReference type="PANTHER" id="PTHR43000">
    <property type="entry name" value="DTDP-D-GLUCOSE 4,6-DEHYDRATASE-RELATED"/>
    <property type="match status" value="1"/>
</dbReference>
<organism evidence="3 4">
    <name type="scientific">Candidatus Magnetoglobus multicellularis str. Araruama</name>
    <dbReference type="NCBI Taxonomy" id="890399"/>
    <lineage>
        <taxon>Bacteria</taxon>
        <taxon>Pseudomonadati</taxon>
        <taxon>Thermodesulfobacteriota</taxon>
        <taxon>Desulfobacteria</taxon>
        <taxon>Desulfobacterales</taxon>
        <taxon>Desulfobacteraceae</taxon>
        <taxon>Candidatus Magnetoglobus</taxon>
    </lineage>
</organism>
<gene>
    <name evidence="3" type="ORF">OMM_02704</name>
</gene>
<sequence length="314" mass="35651">MKIVITGALGHIGSRLIREMPRHFPGADVIMVDNLATFRYCSLFELSDQCNYQFLEADVTHVDLTDYVVNADVVVHLAAITDAAKSFSVREKVARINFSATKVMAKLCRKYNVPLIHVSSTSVYGSQSTIMDETCSGEILKPQSPYAETKLQEENLLHDYRKRGLNFASCRFGTVCGTSPGMRFNNTINKFCWQGVMGQPLTVWRSAQFQKRPYLTLQDASDAIIHIIEQELFDGTIYNVLTQNMTINELIEILFNLLDKIEISYVDSEIKNQLSYEVSNERFKRTGFRFRGSIEKTIQRTVEMLYHAGAGRLA</sequence>
<protein>
    <submittedName>
        <fullName evidence="3">Nucleoside-diphosphate-sugar epimerase</fullName>
    </submittedName>
</protein>
<name>A0A1V1P8M8_9BACT</name>
<dbReference type="Gene3D" id="3.40.50.720">
    <property type="entry name" value="NAD(P)-binding Rossmann-like Domain"/>
    <property type="match status" value="1"/>
</dbReference>
<dbReference type="SUPFAM" id="SSF51735">
    <property type="entry name" value="NAD(P)-binding Rossmann-fold domains"/>
    <property type="match status" value="1"/>
</dbReference>
<feature type="domain" description="NAD-dependent epimerase/dehydratase" evidence="2">
    <location>
        <begin position="3"/>
        <end position="240"/>
    </location>
</feature>
<proteinExistence type="inferred from homology"/>
<evidence type="ECO:0000313" key="4">
    <source>
        <dbReference type="Proteomes" id="UP000189670"/>
    </source>
</evidence>
<dbReference type="Pfam" id="PF01370">
    <property type="entry name" value="Epimerase"/>
    <property type="match status" value="1"/>
</dbReference>
<comment type="caution">
    <text evidence="3">The sequence shown here is derived from an EMBL/GenBank/DDBJ whole genome shotgun (WGS) entry which is preliminary data.</text>
</comment>
<evidence type="ECO:0000256" key="1">
    <source>
        <dbReference type="ARBA" id="ARBA00007637"/>
    </source>
</evidence>
<dbReference type="Proteomes" id="UP000189670">
    <property type="component" value="Unassembled WGS sequence"/>
</dbReference>
<reference evidence="4" key="1">
    <citation type="submission" date="2012-11" db="EMBL/GenBank/DDBJ databases">
        <authorList>
            <person name="Lucero-Rivera Y.E."/>
            <person name="Tovar-Ramirez D."/>
        </authorList>
    </citation>
    <scope>NUCLEOTIDE SEQUENCE [LARGE SCALE GENOMIC DNA]</scope>
    <source>
        <strain evidence="4">Araruama</strain>
    </source>
</reference>
<dbReference type="InterPro" id="IPR036291">
    <property type="entry name" value="NAD(P)-bd_dom_sf"/>
</dbReference>
<comment type="similarity">
    <text evidence="1">Belongs to the NAD(P)-dependent epimerase/dehydratase family.</text>
</comment>
<evidence type="ECO:0000259" key="2">
    <source>
        <dbReference type="Pfam" id="PF01370"/>
    </source>
</evidence>